<evidence type="ECO:0000313" key="4">
    <source>
        <dbReference type="Proteomes" id="UP000772618"/>
    </source>
</evidence>
<dbReference type="PANTHER" id="PTHR44520">
    <property type="entry name" value="RESPONSE REGULATOR RCP1-RELATED"/>
    <property type="match status" value="1"/>
</dbReference>
<dbReference type="SUPFAM" id="SSF52172">
    <property type="entry name" value="CheY-like"/>
    <property type="match status" value="1"/>
</dbReference>
<feature type="domain" description="Response regulatory" evidence="2">
    <location>
        <begin position="11"/>
        <end position="132"/>
    </location>
</feature>
<dbReference type="Proteomes" id="UP000772618">
    <property type="component" value="Unassembled WGS sequence"/>
</dbReference>
<evidence type="ECO:0000313" key="3">
    <source>
        <dbReference type="EMBL" id="MBT1702412.1"/>
    </source>
</evidence>
<sequence>MNTSTTNLYKRLLIIDDDLEDQEIFMEALKEVNASISCYSANTGEDAFRQLETNFTVLPDLIFLDLNMPKLNGKQVLKEIKKNPKLLNIPVIMYSTSFAPRDIEEIGQLGAVHHLLKPSRFDDLCSALKQILALDWNKEN</sequence>
<protein>
    <submittedName>
        <fullName evidence="3">Response regulator</fullName>
    </submittedName>
</protein>
<name>A0ABS5VNQ6_9BACT</name>
<keyword evidence="1" id="KW-0597">Phosphoprotein</keyword>
<keyword evidence="4" id="KW-1185">Reference proteome</keyword>
<dbReference type="InterPro" id="IPR001789">
    <property type="entry name" value="Sig_transdc_resp-reg_receiver"/>
</dbReference>
<proteinExistence type="predicted"/>
<comment type="caution">
    <text evidence="3">The sequence shown here is derived from an EMBL/GenBank/DDBJ whole genome shotgun (WGS) entry which is preliminary data.</text>
</comment>
<accession>A0ABS5VNQ6</accession>
<feature type="modified residue" description="4-aspartylphosphate" evidence="1">
    <location>
        <position position="65"/>
    </location>
</feature>
<reference evidence="3 4" key="1">
    <citation type="submission" date="2021-05" db="EMBL/GenBank/DDBJ databases">
        <title>A Polyphasic approach of four new species of the genus Ohtaekwangia: Ohtaekwangia histidinii sp. nov., Ohtaekwangia cretensis sp. nov., Ohtaekwangia indiensis sp. nov., Ohtaekwangia reichenbachii sp. nov. from diverse environment.</title>
        <authorList>
            <person name="Octaviana S."/>
        </authorList>
    </citation>
    <scope>NUCLEOTIDE SEQUENCE [LARGE SCALE GENOMIC DNA]</scope>
    <source>
        <strain evidence="3 4">PWU20</strain>
    </source>
</reference>
<dbReference type="InterPro" id="IPR052893">
    <property type="entry name" value="TCS_response_regulator"/>
</dbReference>
<evidence type="ECO:0000259" key="2">
    <source>
        <dbReference type="PROSITE" id="PS50110"/>
    </source>
</evidence>
<gene>
    <name evidence="3" type="ORF">KK060_03925</name>
</gene>
<dbReference type="PANTHER" id="PTHR44520:SF2">
    <property type="entry name" value="RESPONSE REGULATOR RCP1"/>
    <property type="match status" value="1"/>
</dbReference>
<dbReference type="InterPro" id="IPR011006">
    <property type="entry name" value="CheY-like_superfamily"/>
</dbReference>
<dbReference type="EMBL" id="JAHESD010000005">
    <property type="protein sequence ID" value="MBT1702412.1"/>
    <property type="molecule type" value="Genomic_DNA"/>
</dbReference>
<dbReference type="Pfam" id="PF00072">
    <property type="entry name" value="Response_reg"/>
    <property type="match status" value="1"/>
</dbReference>
<evidence type="ECO:0000256" key="1">
    <source>
        <dbReference type="PROSITE-ProRule" id="PRU00169"/>
    </source>
</evidence>
<dbReference type="SMART" id="SM00448">
    <property type="entry name" value="REC"/>
    <property type="match status" value="1"/>
</dbReference>
<dbReference type="PROSITE" id="PS50110">
    <property type="entry name" value="RESPONSE_REGULATORY"/>
    <property type="match status" value="1"/>
</dbReference>
<dbReference type="RefSeq" id="WP_254152330.1">
    <property type="nucleotide sequence ID" value="NZ_JAHESD010000005.1"/>
</dbReference>
<dbReference type="Gene3D" id="3.40.50.2300">
    <property type="match status" value="1"/>
</dbReference>
<organism evidence="3 4">
    <name type="scientific">Chryseosolibacter indicus</name>
    <dbReference type="NCBI Taxonomy" id="2782351"/>
    <lineage>
        <taxon>Bacteria</taxon>
        <taxon>Pseudomonadati</taxon>
        <taxon>Bacteroidota</taxon>
        <taxon>Cytophagia</taxon>
        <taxon>Cytophagales</taxon>
        <taxon>Chryseotaleaceae</taxon>
        <taxon>Chryseosolibacter</taxon>
    </lineage>
</organism>